<evidence type="ECO:0000259" key="5">
    <source>
        <dbReference type="Pfam" id="PF12867"/>
    </source>
</evidence>
<name>A0ABP8IEZ6_9BURK</name>
<feature type="domain" description="DinB-like" evidence="5">
    <location>
        <begin position="31"/>
        <end position="148"/>
    </location>
</feature>
<comment type="pathway">
    <text evidence="3">Amino-acid biosynthesis; ergothioneine biosynthesis.</text>
</comment>
<dbReference type="InterPro" id="IPR016187">
    <property type="entry name" value="CTDL_fold"/>
</dbReference>
<keyword evidence="1" id="KW-0560">Oxidoreductase</keyword>
<feature type="domain" description="Sulfatase-modifying factor enzyme-like" evidence="4">
    <location>
        <begin position="212"/>
        <end position="328"/>
    </location>
</feature>
<dbReference type="Pfam" id="PF12867">
    <property type="entry name" value="DinB_2"/>
    <property type="match status" value="1"/>
</dbReference>
<reference evidence="7" key="1">
    <citation type="journal article" date="2019" name="Int. J. Syst. Evol. Microbiol.">
        <title>The Global Catalogue of Microorganisms (GCM) 10K type strain sequencing project: providing services to taxonomists for standard genome sequencing and annotation.</title>
        <authorList>
            <consortium name="The Broad Institute Genomics Platform"/>
            <consortium name="The Broad Institute Genome Sequencing Center for Infectious Disease"/>
            <person name="Wu L."/>
            <person name="Ma J."/>
        </authorList>
    </citation>
    <scope>NUCLEOTIDE SEQUENCE [LARGE SCALE GENOMIC DNA]</scope>
    <source>
        <strain evidence="7">JCM 17804</strain>
    </source>
</reference>
<dbReference type="Pfam" id="PF03781">
    <property type="entry name" value="FGE-sulfatase"/>
    <property type="match status" value="2"/>
</dbReference>
<dbReference type="InterPro" id="IPR034660">
    <property type="entry name" value="DinB/YfiT-like"/>
</dbReference>
<keyword evidence="7" id="KW-1185">Reference proteome</keyword>
<organism evidence="6 7">
    <name type="scientific">Variovorax defluvii</name>
    <dbReference type="NCBI Taxonomy" id="913761"/>
    <lineage>
        <taxon>Bacteria</taxon>
        <taxon>Pseudomonadati</taxon>
        <taxon>Pseudomonadota</taxon>
        <taxon>Betaproteobacteria</taxon>
        <taxon>Burkholderiales</taxon>
        <taxon>Comamonadaceae</taxon>
        <taxon>Variovorax</taxon>
    </lineage>
</organism>
<dbReference type="NCBIfam" id="TIGR04373">
    <property type="entry name" value="egtB_X_signatur"/>
    <property type="match status" value="1"/>
</dbReference>
<dbReference type="Gene3D" id="3.90.1580.10">
    <property type="entry name" value="paralog of FGE (formylglycine-generating enzyme)"/>
    <property type="match status" value="2"/>
</dbReference>
<dbReference type="SUPFAM" id="SSF56436">
    <property type="entry name" value="C-type lectin-like"/>
    <property type="match status" value="1"/>
</dbReference>
<evidence type="ECO:0000256" key="3">
    <source>
        <dbReference type="ARBA" id="ARBA00037882"/>
    </source>
</evidence>
<dbReference type="EMBL" id="BAABGJ010000081">
    <property type="protein sequence ID" value="GAA4357529.1"/>
    <property type="molecule type" value="Genomic_DNA"/>
</dbReference>
<evidence type="ECO:0000313" key="7">
    <source>
        <dbReference type="Proteomes" id="UP001500975"/>
    </source>
</evidence>
<dbReference type="SUPFAM" id="SSF109854">
    <property type="entry name" value="DinB/YfiT-like putative metalloenzymes"/>
    <property type="match status" value="1"/>
</dbReference>
<dbReference type="InterPro" id="IPR005532">
    <property type="entry name" value="SUMF_dom"/>
</dbReference>
<evidence type="ECO:0000256" key="2">
    <source>
        <dbReference type="ARBA" id="ARBA00023004"/>
    </source>
</evidence>
<accession>A0ABP8IEZ6</accession>
<dbReference type="InterPro" id="IPR051043">
    <property type="entry name" value="Sulfatase_Mod_Factor_Kinase"/>
</dbReference>
<evidence type="ECO:0000313" key="6">
    <source>
        <dbReference type="EMBL" id="GAA4357529.1"/>
    </source>
</evidence>
<dbReference type="NCBIfam" id="NF041186">
    <property type="entry name" value="SenA"/>
    <property type="match status" value="1"/>
</dbReference>
<dbReference type="Proteomes" id="UP001500975">
    <property type="component" value="Unassembled WGS sequence"/>
</dbReference>
<dbReference type="PANTHER" id="PTHR23150">
    <property type="entry name" value="SULFATASE MODIFYING FACTOR 1, 2"/>
    <property type="match status" value="1"/>
</dbReference>
<evidence type="ECO:0000256" key="1">
    <source>
        <dbReference type="ARBA" id="ARBA00023002"/>
    </source>
</evidence>
<feature type="domain" description="Sulfatase-modifying factor enzyme-like" evidence="4">
    <location>
        <begin position="337"/>
        <end position="407"/>
    </location>
</feature>
<dbReference type="PANTHER" id="PTHR23150:SF36">
    <property type="entry name" value="HERCYNINE OXYGENASE"/>
    <property type="match status" value="1"/>
</dbReference>
<proteinExistence type="predicted"/>
<dbReference type="InterPro" id="IPR030809">
    <property type="entry name" value="EgtB_signatur"/>
</dbReference>
<dbReference type="RefSeq" id="WP_345541590.1">
    <property type="nucleotide sequence ID" value="NZ_BAABGJ010000081.1"/>
</dbReference>
<protein>
    <submittedName>
        <fullName evidence="6">Ergothioneine biosynthesis protein EgtB</fullName>
    </submittedName>
</protein>
<gene>
    <name evidence="6" type="primary">egtB_3</name>
    <name evidence="6" type="ORF">GCM10023165_51510</name>
</gene>
<sequence length="410" mass="45387">MGTAAFWQAAASGVAMATEARTLAGKALAEALRESRARTRAWTFDLDDAQWQVPRQAGVNLVAWELAHLAWFGEFWVLRGPHAADVRGLVQASAPARIAGPDALFDSARLAHLARWSAPLPTRDELDARLDAQLDACLDALGRAGNDDEALYFHRLVLFHEDMHDEAFAWLRATLGYPAPAGIAHLPRGVPAPAIALPAARAAIGWPADRPGFAFDNERHAHEVALHAFEIDATPVNAGSYLRFVEAGGYDEPAFWPGAAGAWRATHPQAHPARWRRAARQWEHRWFDRWLPLDPAQPVLHVSAWEAEAYARWAGRRLPAAAEWEHAAVSQPGFLWGGSVWEWTADTFAPYPGFSPGPYRDYSAPWFGDHRELRGGAFATHARLHDVRYRNFFQPGRTDVFAGFRTAASP</sequence>
<keyword evidence="2" id="KW-0408">Iron</keyword>
<dbReference type="InterPro" id="IPR024775">
    <property type="entry name" value="DinB-like"/>
</dbReference>
<dbReference type="InterPro" id="IPR042095">
    <property type="entry name" value="SUMF_sf"/>
</dbReference>
<comment type="caution">
    <text evidence="6">The sequence shown here is derived from an EMBL/GenBank/DDBJ whole genome shotgun (WGS) entry which is preliminary data.</text>
</comment>
<evidence type="ECO:0000259" key="4">
    <source>
        <dbReference type="Pfam" id="PF03781"/>
    </source>
</evidence>